<evidence type="ECO:0000256" key="3">
    <source>
        <dbReference type="SAM" id="MobiDB-lite"/>
    </source>
</evidence>
<evidence type="ECO:0000313" key="5">
    <source>
        <dbReference type="EMBL" id="AZS72822.1"/>
    </source>
</evidence>
<gene>
    <name evidence="5" type="ORF">DDE74_19305</name>
</gene>
<dbReference type="Gene3D" id="2.60.120.200">
    <property type="match status" value="1"/>
</dbReference>
<keyword evidence="1" id="KW-0732">Signal</keyword>
<dbReference type="SMART" id="SM00560">
    <property type="entry name" value="LamGL"/>
    <property type="match status" value="1"/>
</dbReference>
<accession>A0A3S9YCY6</accession>
<keyword evidence="2" id="KW-1015">Disulfide bond</keyword>
<keyword evidence="5" id="KW-0378">Hydrolase</keyword>
<evidence type="ECO:0000313" key="6">
    <source>
        <dbReference type="Proteomes" id="UP000275579"/>
    </source>
</evidence>
<organism evidence="5 6">
    <name type="scientific">Streptomyces lydicus</name>
    <dbReference type="NCBI Taxonomy" id="47763"/>
    <lineage>
        <taxon>Bacteria</taxon>
        <taxon>Bacillati</taxon>
        <taxon>Actinomycetota</taxon>
        <taxon>Actinomycetes</taxon>
        <taxon>Kitasatosporales</taxon>
        <taxon>Streptomycetaceae</taxon>
        <taxon>Streptomyces</taxon>
    </lineage>
</organism>
<name>A0A3S9YCY6_9ACTN</name>
<sequence length="259" mass="27352">MTRRWSLITAIAVLTVALAFVVTQLVRGQESGESGKGQAGAEPASPGAGADAESLRGVGWWPLHRSGTAKTGEHDAVVSGGTQWTDGPEGGALRLDGTSGFADTGSRIDTAGEDYSVAARVRLTPEDMNGVHTALSQDGDAVSTFFLQYSGQDENFAFSFPGARTVAEKTGQPQTGRWYHLTGTYSQKDHRMRIYVDGRLAGSRGAASKVKPTGAVVVGRGKFGGKAADHWKGDIADVHVYDRELTPGEVESLSSREPD</sequence>
<dbReference type="RefSeq" id="WP_127151899.1">
    <property type="nucleotide sequence ID" value="NZ_CP029042.1"/>
</dbReference>
<feature type="compositionally biased region" description="Low complexity" evidence="3">
    <location>
        <begin position="39"/>
        <end position="52"/>
    </location>
</feature>
<dbReference type="Proteomes" id="UP000275579">
    <property type="component" value="Chromosome"/>
</dbReference>
<dbReference type="EMBL" id="CP029042">
    <property type="protein sequence ID" value="AZS72822.1"/>
    <property type="molecule type" value="Genomic_DNA"/>
</dbReference>
<feature type="domain" description="LamG-like jellyroll fold" evidence="4">
    <location>
        <begin position="115"/>
        <end position="248"/>
    </location>
</feature>
<dbReference type="SUPFAM" id="SSF49899">
    <property type="entry name" value="Concanavalin A-like lectins/glucanases"/>
    <property type="match status" value="1"/>
</dbReference>
<dbReference type="InterPro" id="IPR013320">
    <property type="entry name" value="ConA-like_dom_sf"/>
</dbReference>
<protein>
    <submittedName>
        <fullName evidence="5">Glycoside hydrolase</fullName>
    </submittedName>
</protein>
<dbReference type="InterPro" id="IPR006558">
    <property type="entry name" value="LamG-like"/>
</dbReference>
<evidence type="ECO:0000256" key="1">
    <source>
        <dbReference type="ARBA" id="ARBA00022729"/>
    </source>
</evidence>
<reference evidence="5 6" key="1">
    <citation type="submission" date="2018-04" db="EMBL/GenBank/DDBJ databases">
        <title>Complete genome sequences of Streptomyces lydicus strain WYEC and characterization of antagonistic properties of biological control agents.</title>
        <authorList>
            <person name="Mariita R.M."/>
            <person name="Sello J.K."/>
        </authorList>
    </citation>
    <scope>NUCLEOTIDE SEQUENCE [LARGE SCALE GENOMIC DNA]</scope>
    <source>
        <strain evidence="5 6">WYEC 108</strain>
    </source>
</reference>
<dbReference type="Pfam" id="PF13385">
    <property type="entry name" value="Laminin_G_3"/>
    <property type="match status" value="1"/>
</dbReference>
<evidence type="ECO:0000259" key="4">
    <source>
        <dbReference type="SMART" id="SM00560"/>
    </source>
</evidence>
<proteinExistence type="predicted"/>
<feature type="region of interest" description="Disordered" evidence="3">
    <location>
        <begin position="29"/>
        <end position="53"/>
    </location>
</feature>
<dbReference type="GO" id="GO:0016787">
    <property type="term" value="F:hydrolase activity"/>
    <property type="evidence" value="ECO:0007669"/>
    <property type="project" value="UniProtKB-KW"/>
</dbReference>
<evidence type="ECO:0000256" key="2">
    <source>
        <dbReference type="ARBA" id="ARBA00023157"/>
    </source>
</evidence>
<dbReference type="AlphaFoldDB" id="A0A3S9YCY6"/>